<sequence length="164" mass="18688">MDSLSFSLEGCVSTETLEEDKELSLAQLEEIDTIKALAEMKILINTGEENERLPSCLMYNIGKGNQGVVPQMIHLNGGSKHSLHKFVWNWLMQPWDSSVRKLDSLTMDHEKVVASHFVVNRKLKQLLEYIYGKTGAVQLVRAGSDKKALGLRYFTRRHQNISRK</sequence>
<dbReference type="AlphaFoldDB" id="A0A6N2KCV1"/>
<reference evidence="1" key="1">
    <citation type="submission" date="2019-03" db="EMBL/GenBank/DDBJ databases">
        <authorList>
            <person name="Mank J."/>
            <person name="Almeida P."/>
        </authorList>
    </citation>
    <scope>NUCLEOTIDE SEQUENCE</scope>
    <source>
        <strain evidence="1">78183</strain>
    </source>
</reference>
<evidence type="ECO:0000313" key="1">
    <source>
        <dbReference type="EMBL" id="VFU21167.1"/>
    </source>
</evidence>
<proteinExistence type="predicted"/>
<accession>A0A6N2KCV1</accession>
<dbReference type="EMBL" id="CAADRP010000002">
    <property type="protein sequence ID" value="VFU21167.1"/>
    <property type="molecule type" value="Genomic_DNA"/>
</dbReference>
<gene>
    <name evidence="1" type="ORF">SVIM_LOCUS11381</name>
</gene>
<organism evidence="1">
    <name type="scientific">Salix viminalis</name>
    <name type="common">Common osier</name>
    <name type="synonym">Basket willow</name>
    <dbReference type="NCBI Taxonomy" id="40686"/>
    <lineage>
        <taxon>Eukaryota</taxon>
        <taxon>Viridiplantae</taxon>
        <taxon>Streptophyta</taxon>
        <taxon>Embryophyta</taxon>
        <taxon>Tracheophyta</taxon>
        <taxon>Spermatophyta</taxon>
        <taxon>Magnoliopsida</taxon>
        <taxon>eudicotyledons</taxon>
        <taxon>Gunneridae</taxon>
        <taxon>Pentapetalae</taxon>
        <taxon>rosids</taxon>
        <taxon>fabids</taxon>
        <taxon>Malpighiales</taxon>
        <taxon>Salicaceae</taxon>
        <taxon>Saliceae</taxon>
        <taxon>Salix</taxon>
    </lineage>
</organism>
<name>A0A6N2KCV1_SALVM</name>
<protein>
    <submittedName>
        <fullName evidence="1">Uncharacterized protein</fullName>
    </submittedName>
</protein>